<evidence type="ECO:0008006" key="3">
    <source>
        <dbReference type="Google" id="ProtNLM"/>
    </source>
</evidence>
<dbReference type="InParanoid" id="A0A2J7QM84"/>
<accession>A0A2J7QM84</accession>
<name>A0A2J7QM84_9NEOP</name>
<dbReference type="EMBL" id="NEVH01013214">
    <property type="protein sequence ID" value="PNF29719.1"/>
    <property type="molecule type" value="Genomic_DNA"/>
</dbReference>
<evidence type="ECO:0000313" key="1">
    <source>
        <dbReference type="EMBL" id="PNF29719.1"/>
    </source>
</evidence>
<evidence type="ECO:0000313" key="2">
    <source>
        <dbReference type="Proteomes" id="UP000235965"/>
    </source>
</evidence>
<dbReference type="AlphaFoldDB" id="A0A2J7QM84"/>
<organism evidence="1 2">
    <name type="scientific">Cryptotermes secundus</name>
    <dbReference type="NCBI Taxonomy" id="105785"/>
    <lineage>
        <taxon>Eukaryota</taxon>
        <taxon>Metazoa</taxon>
        <taxon>Ecdysozoa</taxon>
        <taxon>Arthropoda</taxon>
        <taxon>Hexapoda</taxon>
        <taxon>Insecta</taxon>
        <taxon>Pterygota</taxon>
        <taxon>Neoptera</taxon>
        <taxon>Polyneoptera</taxon>
        <taxon>Dictyoptera</taxon>
        <taxon>Blattodea</taxon>
        <taxon>Blattoidea</taxon>
        <taxon>Termitoidae</taxon>
        <taxon>Kalotermitidae</taxon>
        <taxon>Cryptotermitinae</taxon>
        <taxon>Cryptotermes</taxon>
    </lineage>
</organism>
<protein>
    <recommendedName>
        <fullName evidence="3">Endonuclease/exonuclease/phosphatase domain-containing protein</fullName>
    </recommendedName>
</protein>
<dbReference type="SUPFAM" id="SSF56219">
    <property type="entry name" value="DNase I-like"/>
    <property type="match status" value="1"/>
</dbReference>
<sequence length="299" mass="34509">MNTKPRTWTDSSDKRPTLMKMDMRFGTWNVRSLYRAGSLRAEAEEILKYKLDLAGVQGVRRDGGGIAPAGDYTFFYGKGNENHELGTGFFVHKRIVSAVKRVEFVSDRINAKAVKEDIFKPTTGNENLHEINNDNGVRVVNFATSKNLTVKSTMFPHRNIHKFTWTSPDGKVHNQIDNILIDRRRHSSILDVRSFRAADCDTDHYLVVAKVMERLAVNKQTTHRVHMERFNLKNLNEVEGKEQYCIEVSNRFTALEKLQTELDVNKAWETIRENIKMSVKESLGYYEPKKHKPWCDEGC</sequence>
<reference evidence="1 2" key="1">
    <citation type="submission" date="2017-12" db="EMBL/GenBank/DDBJ databases">
        <title>Hemimetabolous genomes reveal molecular basis of termite eusociality.</title>
        <authorList>
            <person name="Harrison M.C."/>
            <person name="Jongepier E."/>
            <person name="Robertson H.M."/>
            <person name="Arning N."/>
            <person name="Bitard-Feildel T."/>
            <person name="Chao H."/>
            <person name="Childers C.P."/>
            <person name="Dinh H."/>
            <person name="Doddapaneni H."/>
            <person name="Dugan S."/>
            <person name="Gowin J."/>
            <person name="Greiner C."/>
            <person name="Han Y."/>
            <person name="Hu H."/>
            <person name="Hughes D.S.T."/>
            <person name="Huylmans A.-K."/>
            <person name="Kemena C."/>
            <person name="Kremer L.P.M."/>
            <person name="Lee S.L."/>
            <person name="Lopez-Ezquerra A."/>
            <person name="Mallet L."/>
            <person name="Monroy-Kuhn J.M."/>
            <person name="Moser A."/>
            <person name="Murali S.C."/>
            <person name="Muzny D.M."/>
            <person name="Otani S."/>
            <person name="Piulachs M.-D."/>
            <person name="Poelchau M."/>
            <person name="Qu J."/>
            <person name="Schaub F."/>
            <person name="Wada-Katsumata A."/>
            <person name="Worley K.C."/>
            <person name="Xie Q."/>
            <person name="Ylla G."/>
            <person name="Poulsen M."/>
            <person name="Gibbs R.A."/>
            <person name="Schal C."/>
            <person name="Richards S."/>
            <person name="Belles X."/>
            <person name="Korb J."/>
            <person name="Bornberg-Bauer E."/>
        </authorList>
    </citation>
    <scope>NUCLEOTIDE SEQUENCE [LARGE SCALE GENOMIC DNA]</scope>
    <source>
        <tissue evidence="1">Whole body</tissue>
    </source>
</reference>
<gene>
    <name evidence="1" type="ORF">B7P43_G12562</name>
</gene>
<keyword evidence="2" id="KW-1185">Reference proteome</keyword>
<proteinExistence type="predicted"/>
<dbReference type="Proteomes" id="UP000235965">
    <property type="component" value="Unassembled WGS sequence"/>
</dbReference>
<dbReference type="InterPro" id="IPR036691">
    <property type="entry name" value="Endo/exonu/phosph_ase_sf"/>
</dbReference>
<dbReference type="STRING" id="105785.A0A2J7QM84"/>
<comment type="caution">
    <text evidence="1">The sequence shown here is derived from an EMBL/GenBank/DDBJ whole genome shotgun (WGS) entry which is preliminary data.</text>
</comment>
<dbReference type="Gene3D" id="3.60.10.10">
    <property type="entry name" value="Endonuclease/exonuclease/phosphatase"/>
    <property type="match status" value="1"/>
</dbReference>